<comment type="caution">
    <text evidence="1">The sequence shown here is derived from an EMBL/GenBank/DDBJ whole genome shotgun (WGS) entry which is preliminary data.</text>
</comment>
<reference evidence="1" key="1">
    <citation type="submission" date="2022-08" db="EMBL/GenBank/DDBJ databases">
        <title>Genome Sequence of Fusarium decemcellulare.</title>
        <authorList>
            <person name="Buettner E."/>
        </authorList>
    </citation>
    <scope>NUCLEOTIDE SEQUENCE</scope>
    <source>
        <strain evidence="1">Babe19</strain>
    </source>
</reference>
<organism evidence="1 2">
    <name type="scientific">Fusarium decemcellulare</name>
    <dbReference type="NCBI Taxonomy" id="57161"/>
    <lineage>
        <taxon>Eukaryota</taxon>
        <taxon>Fungi</taxon>
        <taxon>Dikarya</taxon>
        <taxon>Ascomycota</taxon>
        <taxon>Pezizomycotina</taxon>
        <taxon>Sordariomycetes</taxon>
        <taxon>Hypocreomycetidae</taxon>
        <taxon>Hypocreales</taxon>
        <taxon>Nectriaceae</taxon>
        <taxon>Fusarium</taxon>
        <taxon>Fusarium decemcellulare species complex</taxon>
    </lineage>
</organism>
<sequence>MPVIAESPRVGHGFPSTLIAGPAHDQAALNILPQEGLLAGPVMSFNVLLQSENFEMIKRDVRDLSSLTGRFPEYTSMLASPVQEGDLASLLRLSGNIITSLDKIAHLRRDRNDANDAADTGEKRTHSDAGDYKTKRLPPEQQDLAYDIKALAGQVGRTVAALEVELIQS</sequence>
<protein>
    <submittedName>
        <fullName evidence="1">Uncharacterized protein</fullName>
    </submittedName>
</protein>
<gene>
    <name evidence="1" type="ORF">NM208_g5924</name>
</gene>
<evidence type="ECO:0000313" key="2">
    <source>
        <dbReference type="Proteomes" id="UP001148629"/>
    </source>
</evidence>
<proteinExistence type="predicted"/>
<name>A0ACC1SF33_9HYPO</name>
<evidence type="ECO:0000313" key="1">
    <source>
        <dbReference type="EMBL" id="KAJ3538402.1"/>
    </source>
</evidence>
<dbReference type="EMBL" id="JANRMS010000522">
    <property type="protein sequence ID" value="KAJ3538402.1"/>
    <property type="molecule type" value="Genomic_DNA"/>
</dbReference>
<dbReference type="Proteomes" id="UP001148629">
    <property type="component" value="Unassembled WGS sequence"/>
</dbReference>
<accession>A0ACC1SF33</accession>
<keyword evidence="2" id="KW-1185">Reference proteome</keyword>